<organism evidence="2 3">
    <name type="scientific">Blautia massiliensis</name>
    <name type="common">ex Durand et al. 2017</name>
    <dbReference type="NCBI Taxonomy" id="1737424"/>
    <lineage>
        <taxon>Bacteria</taxon>
        <taxon>Bacillati</taxon>
        <taxon>Bacillota</taxon>
        <taxon>Clostridia</taxon>
        <taxon>Lachnospirales</taxon>
        <taxon>Lachnospiraceae</taxon>
        <taxon>Blautia</taxon>
    </lineage>
</organism>
<proteinExistence type="predicted"/>
<evidence type="ECO:0000256" key="1">
    <source>
        <dbReference type="SAM" id="MobiDB-lite"/>
    </source>
</evidence>
<dbReference type="EMBL" id="WWVT01000010">
    <property type="protein sequence ID" value="MZL62110.1"/>
    <property type="molecule type" value="Genomic_DNA"/>
</dbReference>
<accession>A0A6L8TG24</accession>
<name>A0A6L8TG24_9FIRM</name>
<comment type="caution">
    <text evidence="2">The sequence shown here is derived from an EMBL/GenBank/DDBJ whole genome shotgun (WGS) entry which is preliminary data.</text>
</comment>
<feature type="region of interest" description="Disordered" evidence="1">
    <location>
        <begin position="1"/>
        <end position="21"/>
    </location>
</feature>
<protein>
    <submittedName>
        <fullName evidence="2">Uncharacterized protein</fullName>
    </submittedName>
</protein>
<dbReference type="AlphaFoldDB" id="A0A6L8TG24"/>
<gene>
    <name evidence="2" type="ORF">GT694_08640</name>
</gene>
<evidence type="ECO:0000313" key="2">
    <source>
        <dbReference type="EMBL" id="MZL62110.1"/>
    </source>
</evidence>
<reference evidence="2 3" key="1">
    <citation type="journal article" date="2019" name="Nat. Med.">
        <title>A library of human gut bacterial isolates paired with longitudinal multiomics data enables mechanistic microbiome research.</title>
        <authorList>
            <person name="Poyet M."/>
            <person name="Groussin M."/>
            <person name="Gibbons S.M."/>
            <person name="Avila-Pacheco J."/>
            <person name="Jiang X."/>
            <person name="Kearney S.M."/>
            <person name="Perrotta A.R."/>
            <person name="Berdy B."/>
            <person name="Zhao S."/>
            <person name="Lieberman T.D."/>
            <person name="Swanson P.K."/>
            <person name="Smith M."/>
            <person name="Roesemann S."/>
            <person name="Alexander J.E."/>
            <person name="Rich S.A."/>
            <person name="Livny J."/>
            <person name="Vlamakis H."/>
            <person name="Clish C."/>
            <person name="Bullock K."/>
            <person name="Deik A."/>
            <person name="Scott J."/>
            <person name="Pierce K.A."/>
            <person name="Xavier R.J."/>
            <person name="Alm E.J."/>
        </authorList>
    </citation>
    <scope>NUCLEOTIDE SEQUENCE [LARGE SCALE GENOMIC DNA]</scope>
    <source>
        <strain evidence="2 3">BIOML-A4</strain>
    </source>
</reference>
<sequence length="57" mass="6672">MKKRKFRSMQQNLHTVSRSINSQAAQIRNSLSEIEKSLNKIASNEDIKNKKEKNKKN</sequence>
<feature type="compositionally biased region" description="Polar residues" evidence="1">
    <location>
        <begin position="8"/>
        <end position="21"/>
    </location>
</feature>
<dbReference type="Proteomes" id="UP000473323">
    <property type="component" value="Unassembled WGS sequence"/>
</dbReference>
<evidence type="ECO:0000313" key="3">
    <source>
        <dbReference type="Proteomes" id="UP000473323"/>
    </source>
</evidence>
<dbReference type="RefSeq" id="WP_156906934.1">
    <property type="nucleotide sequence ID" value="NZ_CP085976.1"/>
</dbReference>